<organism evidence="3">
    <name type="scientific">Corethron hystrix</name>
    <dbReference type="NCBI Taxonomy" id="216773"/>
    <lineage>
        <taxon>Eukaryota</taxon>
        <taxon>Sar</taxon>
        <taxon>Stramenopiles</taxon>
        <taxon>Ochrophyta</taxon>
        <taxon>Bacillariophyta</taxon>
        <taxon>Coscinodiscophyceae</taxon>
        <taxon>Corethrophycidae</taxon>
        <taxon>Corethrales</taxon>
        <taxon>Corethraceae</taxon>
        <taxon>Corethron</taxon>
    </lineage>
</organism>
<dbReference type="EMBL" id="HBFR01041185">
    <property type="protein sequence ID" value="CAD8902870.1"/>
    <property type="molecule type" value="Transcribed_RNA"/>
</dbReference>
<dbReference type="AlphaFoldDB" id="A0A7S1BZF1"/>
<dbReference type="SUPFAM" id="SSF50729">
    <property type="entry name" value="PH domain-like"/>
    <property type="match status" value="1"/>
</dbReference>
<dbReference type="GO" id="GO:0031491">
    <property type="term" value="F:nucleosome binding"/>
    <property type="evidence" value="ECO:0007669"/>
    <property type="project" value="TreeGrafter"/>
</dbReference>
<dbReference type="InterPro" id="IPR013719">
    <property type="entry name" value="RTT106/SPT16-like_middle_dom"/>
</dbReference>
<feature type="compositionally biased region" description="Acidic residues" evidence="1">
    <location>
        <begin position="435"/>
        <end position="452"/>
    </location>
</feature>
<feature type="compositionally biased region" description="Polar residues" evidence="1">
    <location>
        <begin position="12"/>
        <end position="23"/>
    </location>
</feature>
<reference evidence="3" key="1">
    <citation type="submission" date="2021-01" db="EMBL/GenBank/DDBJ databases">
        <authorList>
            <person name="Corre E."/>
            <person name="Pelletier E."/>
            <person name="Niang G."/>
            <person name="Scheremetjew M."/>
            <person name="Finn R."/>
            <person name="Kale V."/>
            <person name="Holt S."/>
            <person name="Cochrane G."/>
            <person name="Meng A."/>
            <person name="Brown T."/>
            <person name="Cohen L."/>
        </authorList>
    </citation>
    <scope>NUCLEOTIDE SEQUENCE</scope>
    <source>
        <strain evidence="3">308</strain>
    </source>
</reference>
<feature type="domain" description="Histone chaperone RTT106/FACT complex subunit SPT16-like middle" evidence="2">
    <location>
        <begin position="321"/>
        <end position="424"/>
    </location>
</feature>
<accession>A0A7S1BZF1</accession>
<protein>
    <recommendedName>
        <fullName evidence="2">Histone chaperone RTT106/FACT complex subunit SPT16-like middle domain-containing protein</fullName>
    </recommendedName>
</protein>
<dbReference type="SMART" id="SM01287">
    <property type="entry name" value="Rtt106"/>
    <property type="match status" value="1"/>
</dbReference>
<dbReference type="InterPro" id="IPR050454">
    <property type="entry name" value="RTT106/SSRP1_HistChap/FACT"/>
</dbReference>
<dbReference type="InterPro" id="IPR011993">
    <property type="entry name" value="PH-like_dom_sf"/>
</dbReference>
<sequence length="484" mass="52507">MTDFGSKKRKSVSSNKQDCDENTITNCDDNLIPAKKSKAAPQDSKTQTAAIAAAHWFESCSPADIVTMLTMHRFPGNSDENIQSRLLCFLEEAKNVVTEHFLTAGGAKSDDKDTEERKNDACQIGKLISSTNPENDCCDIMVVGPLKGLTPRGKFHLMTHERGIVLAKHNNNVVDSTPLVVPASCCSRILHFPLPAPQTSSGGSIGAWKPRKDVATILVMQVHRARDGRGDEDGGNDFGNGILNVKAKKKTKGANGDDIHLPYGKGTISCVVLELPPDNDGSKTGLTVRSIATALKNDVISPSPQGLPSAFHSSCEGHVGQPYIHCYSGVDSGILYPLKEGILFFKPMVFIPRKNIESITCGRGGSGTRYIDLLVTVTCKKSADDQETAEEVIEFTNILREELEGLTVYVKEVFQPSGVKVEKEKRKISGSNDNQSDEDIDFDSETDEDDADYHDGGSSDSTSDDEETEEGSEQSDEDDDDDSL</sequence>
<dbReference type="GO" id="GO:0035101">
    <property type="term" value="C:FACT complex"/>
    <property type="evidence" value="ECO:0007669"/>
    <property type="project" value="TreeGrafter"/>
</dbReference>
<evidence type="ECO:0000313" key="3">
    <source>
        <dbReference type="EMBL" id="CAD8902870.1"/>
    </source>
</evidence>
<feature type="compositionally biased region" description="Acidic residues" evidence="1">
    <location>
        <begin position="462"/>
        <end position="484"/>
    </location>
</feature>
<dbReference type="GO" id="GO:0042393">
    <property type="term" value="F:histone binding"/>
    <property type="evidence" value="ECO:0007669"/>
    <property type="project" value="TreeGrafter"/>
</dbReference>
<gene>
    <name evidence="3" type="ORF">CHYS00102_LOCUS30089</name>
</gene>
<name>A0A7S1BZF1_9STRA</name>
<proteinExistence type="predicted"/>
<feature type="region of interest" description="Disordered" evidence="1">
    <location>
        <begin position="421"/>
        <end position="484"/>
    </location>
</feature>
<dbReference type="PANTHER" id="PTHR45849">
    <property type="entry name" value="FACT COMPLEX SUBUNIT SSRP1"/>
    <property type="match status" value="1"/>
</dbReference>
<dbReference type="Pfam" id="PF08512">
    <property type="entry name" value="Rttp106-like_middle"/>
    <property type="match status" value="1"/>
</dbReference>
<dbReference type="PANTHER" id="PTHR45849:SF1">
    <property type="entry name" value="FACT COMPLEX SUBUNIT SSRP1"/>
    <property type="match status" value="1"/>
</dbReference>
<evidence type="ECO:0000256" key="1">
    <source>
        <dbReference type="SAM" id="MobiDB-lite"/>
    </source>
</evidence>
<evidence type="ECO:0000259" key="2">
    <source>
        <dbReference type="SMART" id="SM01287"/>
    </source>
</evidence>
<feature type="region of interest" description="Disordered" evidence="1">
    <location>
        <begin position="1"/>
        <end position="23"/>
    </location>
</feature>
<dbReference type="Gene3D" id="2.30.29.30">
    <property type="entry name" value="Pleckstrin-homology domain (PH domain)/Phosphotyrosine-binding domain (PTB)"/>
    <property type="match status" value="1"/>
</dbReference>